<dbReference type="PANTHER" id="PTHR10196">
    <property type="entry name" value="SUGAR KINASE"/>
    <property type="match status" value="1"/>
</dbReference>
<keyword evidence="15" id="KW-1185">Reference proteome</keyword>
<dbReference type="InterPro" id="IPR043129">
    <property type="entry name" value="ATPase_NBD"/>
</dbReference>
<dbReference type="FunFam" id="3.30.420.40:FF:000108">
    <property type="entry name" value="Glycerol kinase, glycosomal"/>
    <property type="match status" value="1"/>
</dbReference>
<evidence type="ECO:0000256" key="10">
    <source>
        <dbReference type="ARBA" id="ARBA00052101"/>
    </source>
</evidence>
<dbReference type="GO" id="GO:0006072">
    <property type="term" value="P:glycerol-3-phosphate metabolic process"/>
    <property type="evidence" value="ECO:0007669"/>
    <property type="project" value="InterPro"/>
</dbReference>
<evidence type="ECO:0000256" key="3">
    <source>
        <dbReference type="ARBA" id="ARBA00012099"/>
    </source>
</evidence>
<dbReference type="KEGG" id="apln:108741546"/>
<dbReference type="UniPathway" id="UPA00618">
    <property type="reaction ID" value="UER00672"/>
</dbReference>
<dbReference type="InterPro" id="IPR000577">
    <property type="entry name" value="Carb_kinase_FGGY"/>
</dbReference>
<comment type="similarity">
    <text evidence="2 12">Belongs to the FGGY kinase family.</text>
</comment>
<keyword evidence="7" id="KW-0319">Glycerol metabolism</keyword>
<evidence type="ECO:0000259" key="13">
    <source>
        <dbReference type="Pfam" id="PF00370"/>
    </source>
</evidence>
<proteinExistence type="inferred from homology"/>
<dbReference type="GeneID" id="108741546"/>
<keyword evidence="5" id="KW-0547">Nucleotide-binding</keyword>
<dbReference type="InterPro" id="IPR018485">
    <property type="entry name" value="FGGY_C"/>
</dbReference>
<keyword evidence="4 12" id="KW-0808">Transferase</keyword>
<sequence>MTNKSGRFGPLIGAVDEGTTSCRFLVFAAKTAEILTFHKVSIPFNKPQKGWVEQDPNIILQSVIQTINVGCDNLLKLDINPADVVALGLTNQRETTIVWDPFTGKPLYNAIVWCDMRTTETVDEILLKGKRNKNFLKEACGLPVGTYFSAVKLRWLIDNVPVVKQAIVENRCLFGTVDTWLIWNLTGGVKGGLHLTDVTNASRTMLMNLKTLAWDEQLCKIFKIPMHILPEIRSCSEIYGYLTESFLKGVPISGCIGDQQAALVGHMCFQKEQIKCTYGLGSFLLCNTGNAIINSEHGLLSTVAYQLGKSKQPVFALEGSVAVAGAAMKWLIDDLNIVDSVSDLATIAKNVNCKGELYFVPAFGGLYSPHWNKEAKSIICGLTDESKPGHIIKALLEAVAFQIRDILEALKLDYNIQLSKLLVDGGMAANDFFMQIQSDICGVTIVRPSVNEITCLGAAIVAGIAEGIEVWDLNYMSSVPNDVFYPCISENERDVKYNRWKLAIEKSLDWNRQYEGYSGRSRHSQILKSLPGSLFIMSSFIMLVVAEFLSKS</sequence>
<dbReference type="PIRSF" id="PIRSF000538">
    <property type="entry name" value="GlpK"/>
    <property type="match status" value="1"/>
</dbReference>
<accession>A0A7F5R682</accession>
<dbReference type="RefSeq" id="XP_025831473.1">
    <property type="nucleotide sequence ID" value="XM_025975688.1"/>
</dbReference>
<dbReference type="InParanoid" id="A0A7F5R682"/>
<dbReference type="GO" id="GO:0004370">
    <property type="term" value="F:glycerol kinase activity"/>
    <property type="evidence" value="ECO:0007669"/>
    <property type="project" value="UniProtKB-EC"/>
</dbReference>
<dbReference type="Pfam" id="PF00370">
    <property type="entry name" value="FGGY_N"/>
    <property type="match status" value="1"/>
</dbReference>
<dbReference type="AlphaFoldDB" id="A0A7F5R682"/>
<evidence type="ECO:0000256" key="12">
    <source>
        <dbReference type="RuleBase" id="RU003733"/>
    </source>
</evidence>
<evidence type="ECO:0000256" key="8">
    <source>
        <dbReference type="ARBA" id="ARBA00022840"/>
    </source>
</evidence>
<dbReference type="GO" id="GO:0019563">
    <property type="term" value="P:glycerol catabolic process"/>
    <property type="evidence" value="ECO:0007669"/>
    <property type="project" value="UniProtKB-UniPathway"/>
</dbReference>
<comment type="catalytic activity">
    <reaction evidence="10">
        <text>glycerol + ATP = sn-glycerol 3-phosphate + ADP + H(+)</text>
        <dbReference type="Rhea" id="RHEA:21644"/>
        <dbReference type="ChEBI" id="CHEBI:15378"/>
        <dbReference type="ChEBI" id="CHEBI:17754"/>
        <dbReference type="ChEBI" id="CHEBI:30616"/>
        <dbReference type="ChEBI" id="CHEBI:57597"/>
        <dbReference type="ChEBI" id="CHEBI:456216"/>
        <dbReference type="EC" id="2.7.1.30"/>
    </reaction>
</comment>
<name>A0A7F5R682_AGRPL</name>
<dbReference type="InterPro" id="IPR018484">
    <property type="entry name" value="FGGY_N"/>
</dbReference>
<dbReference type="NCBIfam" id="TIGR01311">
    <property type="entry name" value="glycerol_kin"/>
    <property type="match status" value="1"/>
</dbReference>
<dbReference type="EC" id="2.7.1.30" evidence="3"/>
<feature type="domain" description="Carbohydrate kinase FGGY N-terminal" evidence="13">
    <location>
        <begin position="12"/>
        <end position="265"/>
    </location>
</feature>
<reference evidence="16" key="1">
    <citation type="submission" date="2025-08" db="UniProtKB">
        <authorList>
            <consortium name="RefSeq"/>
        </authorList>
    </citation>
    <scope>IDENTIFICATION</scope>
    <source>
        <tissue evidence="16">Entire body</tissue>
    </source>
</reference>
<dbReference type="GO" id="GO:0005739">
    <property type="term" value="C:mitochondrion"/>
    <property type="evidence" value="ECO:0007669"/>
    <property type="project" value="TreeGrafter"/>
</dbReference>
<evidence type="ECO:0000313" key="16">
    <source>
        <dbReference type="RefSeq" id="XP_025831473.1"/>
    </source>
</evidence>
<dbReference type="InterPro" id="IPR005999">
    <property type="entry name" value="Glycerol_kin"/>
</dbReference>
<evidence type="ECO:0000313" key="15">
    <source>
        <dbReference type="Proteomes" id="UP000192223"/>
    </source>
</evidence>
<evidence type="ECO:0000259" key="14">
    <source>
        <dbReference type="Pfam" id="PF02782"/>
    </source>
</evidence>
<evidence type="ECO:0000256" key="9">
    <source>
        <dbReference type="ARBA" id="ARBA00043149"/>
    </source>
</evidence>
<dbReference type="CDD" id="cd07792">
    <property type="entry name" value="ASKHA_NBD_FGGY_GK1-3-like"/>
    <property type="match status" value="1"/>
</dbReference>
<dbReference type="PROSITE" id="PS00933">
    <property type="entry name" value="FGGY_KINASES_1"/>
    <property type="match status" value="1"/>
</dbReference>
<evidence type="ECO:0000256" key="7">
    <source>
        <dbReference type="ARBA" id="ARBA00022798"/>
    </source>
</evidence>
<comment type="pathway">
    <text evidence="1">Polyol metabolism; glycerol degradation via glycerol kinase pathway; sn-glycerol 3-phosphate from glycerol: step 1/1.</text>
</comment>
<dbReference type="Gene3D" id="3.30.420.40">
    <property type="match status" value="2"/>
</dbReference>
<dbReference type="PROSITE" id="PS00445">
    <property type="entry name" value="FGGY_KINASES_2"/>
    <property type="match status" value="1"/>
</dbReference>
<dbReference type="FunFam" id="3.30.420.40:FF:000177">
    <property type="entry name" value="Glycerol kinase"/>
    <property type="match status" value="1"/>
</dbReference>
<evidence type="ECO:0000256" key="6">
    <source>
        <dbReference type="ARBA" id="ARBA00022777"/>
    </source>
</evidence>
<dbReference type="OrthoDB" id="5422795at2759"/>
<evidence type="ECO:0000256" key="4">
    <source>
        <dbReference type="ARBA" id="ARBA00022679"/>
    </source>
</evidence>
<organism evidence="15 16">
    <name type="scientific">Agrilus planipennis</name>
    <name type="common">Emerald ash borer</name>
    <name type="synonym">Agrilus marcopoli</name>
    <dbReference type="NCBI Taxonomy" id="224129"/>
    <lineage>
        <taxon>Eukaryota</taxon>
        <taxon>Metazoa</taxon>
        <taxon>Ecdysozoa</taxon>
        <taxon>Arthropoda</taxon>
        <taxon>Hexapoda</taxon>
        <taxon>Insecta</taxon>
        <taxon>Pterygota</taxon>
        <taxon>Neoptera</taxon>
        <taxon>Endopterygota</taxon>
        <taxon>Coleoptera</taxon>
        <taxon>Polyphaga</taxon>
        <taxon>Elateriformia</taxon>
        <taxon>Buprestoidea</taxon>
        <taxon>Buprestidae</taxon>
        <taxon>Agrilinae</taxon>
        <taxon>Agrilus</taxon>
    </lineage>
</organism>
<dbReference type="SUPFAM" id="SSF53067">
    <property type="entry name" value="Actin-like ATPase domain"/>
    <property type="match status" value="2"/>
</dbReference>
<keyword evidence="6 12" id="KW-0418">Kinase</keyword>
<feature type="domain" description="Carbohydrate kinase FGGY C-terminal" evidence="14">
    <location>
        <begin position="275"/>
        <end position="465"/>
    </location>
</feature>
<evidence type="ECO:0000256" key="11">
    <source>
        <dbReference type="ARBA" id="ARBA00071571"/>
    </source>
</evidence>
<protein>
    <recommendedName>
        <fullName evidence="11">Probable glycerol kinase</fullName>
        <ecNumber evidence="3">2.7.1.30</ecNumber>
    </recommendedName>
    <alternativeName>
        <fullName evidence="9">ATP:glycerol 3-phosphotransferase</fullName>
    </alternativeName>
</protein>
<gene>
    <name evidence="16" type="primary">LOC108741546</name>
</gene>
<evidence type="ECO:0000256" key="5">
    <source>
        <dbReference type="ARBA" id="ARBA00022741"/>
    </source>
</evidence>
<dbReference type="GO" id="GO:0005524">
    <property type="term" value="F:ATP binding"/>
    <property type="evidence" value="ECO:0007669"/>
    <property type="project" value="UniProtKB-KW"/>
</dbReference>
<dbReference type="Pfam" id="PF02782">
    <property type="entry name" value="FGGY_C"/>
    <property type="match status" value="1"/>
</dbReference>
<dbReference type="InterPro" id="IPR018483">
    <property type="entry name" value="Carb_kinase_FGGY_CS"/>
</dbReference>
<keyword evidence="8" id="KW-0067">ATP-binding</keyword>
<dbReference type="Proteomes" id="UP000192223">
    <property type="component" value="Unplaced"/>
</dbReference>
<dbReference type="NCBIfam" id="NF000756">
    <property type="entry name" value="PRK00047.1"/>
    <property type="match status" value="1"/>
</dbReference>
<evidence type="ECO:0000256" key="1">
    <source>
        <dbReference type="ARBA" id="ARBA00005190"/>
    </source>
</evidence>
<dbReference type="PANTHER" id="PTHR10196:SF69">
    <property type="entry name" value="GLYCEROL KINASE"/>
    <property type="match status" value="1"/>
</dbReference>
<evidence type="ECO:0000256" key="2">
    <source>
        <dbReference type="ARBA" id="ARBA00009156"/>
    </source>
</evidence>
<dbReference type="InterPro" id="IPR042018">
    <property type="entry name" value="GK1-3_metazoan-type"/>
</dbReference>